<feature type="transmembrane region" description="Helical" evidence="12">
    <location>
        <begin position="9"/>
        <end position="29"/>
    </location>
</feature>
<keyword evidence="9" id="KW-0067">ATP-binding</keyword>
<evidence type="ECO:0000256" key="5">
    <source>
        <dbReference type="ARBA" id="ARBA00022553"/>
    </source>
</evidence>
<evidence type="ECO:0000256" key="3">
    <source>
        <dbReference type="ARBA" id="ARBA00012438"/>
    </source>
</evidence>
<accession>A0ABV6YYK7</accession>
<keyword evidence="7" id="KW-0547">Nucleotide-binding</keyword>
<name>A0ABV6YYK7_UNCC1</name>
<dbReference type="InterPro" id="IPR003660">
    <property type="entry name" value="HAMP_dom"/>
</dbReference>
<sequence length="267" mass="30296">MRIGLGLKIMFLNITFIFITAGALIYFSYTTARQDLENSIGGRLEAIAASGALMLDGDLHDTIQTAEDAESEAFIKMRDRLRALKKANNLETEVYTFRQEGDNLKFIVMTNEKPYIGHTYDIKEEMWPALKKGEPSHTSIYRDKHGYWLSAYAPILDSKGQISGILDVDIELHTFKQQLAMKTVRLATISAVIFVLAIIMSLALSHRLVKQLRYLTEVTEKISMGQTDRTIKVSSRDEVSELAESLERMRESLKVAFSMIDEEDDDE</sequence>
<feature type="transmembrane region" description="Helical" evidence="12">
    <location>
        <begin position="184"/>
        <end position="204"/>
    </location>
</feature>
<evidence type="ECO:0000256" key="1">
    <source>
        <dbReference type="ARBA" id="ARBA00000085"/>
    </source>
</evidence>
<evidence type="ECO:0000256" key="2">
    <source>
        <dbReference type="ARBA" id="ARBA00004651"/>
    </source>
</evidence>
<dbReference type="Proteomes" id="UP001594351">
    <property type="component" value="Unassembled WGS sequence"/>
</dbReference>
<keyword evidence="5" id="KW-0597">Phosphoprotein</keyword>
<dbReference type="EC" id="2.7.13.3" evidence="3"/>
<evidence type="ECO:0000313" key="14">
    <source>
        <dbReference type="EMBL" id="MFC1851286.1"/>
    </source>
</evidence>
<keyword evidence="4" id="KW-1003">Cell membrane</keyword>
<evidence type="ECO:0000256" key="12">
    <source>
        <dbReference type="SAM" id="Phobius"/>
    </source>
</evidence>
<dbReference type="Gene3D" id="6.10.340.10">
    <property type="match status" value="1"/>
</dbReference>
<dbReference type="PANTHER" id="PTHR45528">
    <property type="entry name" value="SENSOR HISTIDINE KINASE CPXA"/>
    <property type="match status" value="1"/>
</dbReference>
<dbReference type="SUPFAM" id="SSF103190">
    <property type="entry name" value="Sensory domain-like"/>
    <property type="match status" value="1"/>
</dbReference>
<keyword evidence="15" id="KW-1185">Reference proteome</keyword>
<evidence type="ECO:0000259" key="13">
    <source>
        <dbReference type="PROSITE" id="PS50885"/>
    </source>
</evidence>
<keyword evidence="12" id="KW-1133">Transmembrane helix</keyword>
<evidence type="ECO:0000313" key="15">
    <source>
        <dbReference type="Proteomes" id="UP001594351"/>
    </source>
</evidence>
<dbReference type="InterPro" id="IPR050398">
    <property type="entry name" value="HssS/ArlS-like"/>
</dbReference>
<comment type="subcellular location">
    <subcellularLocation>
        <location evidence="2">Cell membrane</location>
        <topology evidence="2">Multi-pass membrane protein</topology>
    </subcellularLocation>
</comment>
<evidence type="ECO:0000256" key="10">
    <source>
        <dbReference type="ARBA" id="ARBA00023012"/>
    </source>
</evidence>
<comment type="caution">
    <text evidence="14">The sequence shown here is derived from an EMBL/GenBank/DDBJ whole genome shotgun (WGS) entry which is preliminary data.</text>
</comment>
<protein>
    <recommendedName>
        <fullName evidence="3">histidine kinase</fullName>
        <ecNumber evidence="3">2.7.13.3</ecNumber>
    </recommendedName>
</protein>
<dbReference type="InterPro" id="IPR029151">
    <property type="entry name" value="Sensor-like_sf"/>
</dbReference>
<dbReference type="SUPFAM" id="SSF158472">
    <property type="entry name" value="HAMP domain-like"/>
    <property type="match status" value="1"/>
</dbReference>
<evidence type="ECO:0000256" key="9">
    <source>
        <dbReference type="ARBA" id="ARBA00022840"/>
    </source>
</evidence>
<keyword evidence="8" id="KW-0418">Kinase</keyword>
<keyword evidence="10" id="KW-0902">Two-component regulatory system</keyword>
<dbReference type="CDD" id="cd06225">
    <property type="entry name" value="HAMP"/>
    <property type="match status" value="1"/>
</dbReference>
<dbReference type="PROSITE" id="PS50885">
    <property type="entry name" value="HAMP"/>
    <property type="match status" value="1"/>
</dbReference>
<evidence type="ECO:0000256" key="11">
    <source>
        <dbReference type="ARBA" id="ARBA00023136"/>
    </source>
</evidence>
<keyword evidence="11 12" id="KW-0472">Membrane</keyword>
<feature type="domain" description="HAMP" evidence="13">
    <location>
        <begin position="206"/>
        <end position="258"/>
    </location>
</feature>
<gene>
    <name evidence="14" type="ORF">ACFL27_13905</name>
</gene>
<evidence type="ECO:0000256" key="6">
    <source>
        <dbReference type="ARBA" id="ARBA00022679"/>
    </source>
</evidence>
<comment type="catalytic activity">
    <reaction evidence="1">
        <text>ATP + protein L-histidine = ADP + protein N-phospho-L-histidine.</text>
        <dbReference type="EC" id="2.7.13.3"/>
    </reaction>
</comment>
<reference evidence="14 15" key="1">
    <citation type="submission" date="2024-09" db="EMBL/GenBank/DDBJ databases">
        <title>Laminarin stimulates single cell rates of sulfate reduction while oxygen inhibits transcriptomic activity in coastal marine sediment.</title>
        <authorList>
            <person name="Lindsay M."/>
            <person name="Orcutt B."/>
            <person name="Emerson D."/>
            <person name="Stepanauskas R."/>
            <person name="D'Angelo T."/>
        </authorList>
    </citation>
    <scope>NUCLEOTIDE SEQUENCE [LARGE SCALE GENOMIC DNA]</scope>
    <source>
        <strain evidence="14">SAG AM-311-K15</strain>
    </source>
</reference>
<organism evidence="14 15">
    <name type="scientific">candidate division CSSED10-310 bacterium</name>
    <dbReference type="NCBI Taxonomy" id="2855610"/>
    <lineage>
        <taxon>Bacteria</taxon>
        <taxon>Bacteria division CSSED10-310</taxon>
    </lineage>
</organism>
<dbReference type="EMBL" id="JBHPBY010000174">
    <property type="protein sequence ID" value="MFC1851286.1"/>
    <property type="molecule type" value="Genomic_DNA"/>
</dbReference>
<proteinExistence type="predicted"/>
<keyword evidence="12" id="KW-0812">Transmembrane</keyword>
<keyword evidence="6" id="KW-0808">Transferase</keyword>
<dbReference type="PANTHER" id="PTHR45528:SF1">
    <property type="entry name" value="SENSOR HISTIDINE KINASE CPXA"/>
    <property type="match status" value="1"/>
</dbReference>
<evidence type="ECO:0000256" key="7">
    <source>
        <dbReference type="ARBA" id="ARBA00022741"/>
    </source>
</evidence>
<evidence type="ECO:0000256" key="4">
    <source>
        <dbReference type="ARBA" id="ARBA00022475"/>
    </source>
</evidence>
<dbReference type="SMART" id="SM00304">
    <property type="entry name" value="HAMP"/>
    <property type="match status" value="1"/>
</dbReference>
<evidence type="ECO:0000256" key="8">
    <source>
        <dbReference type="ARBA" id="ARBA00022777"/>
    </source>
</evidence>
<dbReference type="Pfam" id="PF00672">
    <property type="entry name" value="HAMP"/>
    <property type="match status" value="1"/>
</dbReference>